<dbReference type="EMBL" id="AP014940">
    <property type="protein sequence ID" value="BAV96293.1"/>
    <property type="molecule type" value="Genomic_DNA"/>
</dbReference>
<protein>
    <submittedName>
        <fullName evidence="7">MFS transporter</fullName>
    </submittedName>
</protein>
<evidence type="ECO:0000256" key="2">
    <source>
        <dbReference type="ARBA" id="ARBA00022692"/>
    </source>
</evidence>
<evidence type="ECO:0000313" key="7">
    <source>
        <dbReference type="EMBL" id="BAV96293.1"/>
    </source>
</evidence>
<evidence type="ECO:0000313" key="8">
    <source>
        <dbReference type="Proteomes" id="UP000218824"/>
    </source>
</evidence>
<evidence type="ECO:0000256" key="1">
    <source>
        <dbReference type="ARBA" id="ARBA00004141"/>
    </source>
</evidence>
<feature type="transmembrane region" description="Helical" evidence="5">
    <location>
        <begin position="229"/>
        <end position="247"/>
    </location>
</feature>
<dbReference type="InterPro" id="IPR005829">
    <property type="entry name" value="Sugar_transporter_CS"/>
</dbReference>
<dbReference type="PROSITE" id="PS00216">
    <property type="entry name" value="SUGAR_TRANSPORT_1"/>
    <property type="match status" value="1"/>
</dbReference>
<feature type="transmembrane region" description="Helical" evidence="5">
    <location>
        <begin position="167"/>
        <end position="186"/>
    </location>
</feature>
<gene>
    <name evidence="7" type="ORF">LEN_0806</name>
</gene>
<keyword evidence="3 5" id="KW-1133">Transmembrane helix</keyword>
<feature type="transmembrane region" description="Helical" evidence="5">
    <location>
        <begin position="78"/>
        <end position="97"/>
    </location>
</feature>
<reference evidence="7 8" key="1">
    <citation type="journal article" date="2017" name="DNA Res.">
        <title>Complete genome sequence and expression profile of the commercial lytic enzyme producer Lysobacter enzymogenes M497-1.</title>
        <authorList>
            <person name="Takami H."/>
            <person name="Toyoda A."/>
            <person name="Uchiyama I."/>
            <person name="Itoh T."/>
            <person name="Takaki Y."/>
            <person name="Arai W."/>
            <person name="Nishi S."/>
            <person name="Kawai M."/>
            <person name="Shinya K."/>
            <person name="Ikeda H."/>
        </authorList>
    </citation>
    <scope>NUCLEOTIDE SEQUENCE [LARGE SCALE GENOMIC DNA]</scope>
    <source>
        <strain evidence="7 8">M497-1</strain>
    </source>
</reference>
<dbReference type="Gene3D" id="1.20.1250.20">
    <property type="entry name" value="MFS general substrate transporter like domains"/>
    <property type="match status" value="1"/>
</dbReference>
<feature type="transmembrane region" description="Helical" evidence="5">
    <location>
        <begin position="332"/>
        <end position="349"/>
    </location>
</feature>
<evidence type="ECO:0000256" key="5">
    <source>
        <dbReference type="SAM" id="Phobius"/>
    </source>
</evidence>
<dbReference type="GO" id="GO:0022857">
    <property type="term" value="F:transmembrane transporter activity"/>
    <property type="evidence" value="ECO:0007669"/>
    <property type="project" value="InterPro"/>
</dbReference>
<feature type="transmembrane region" description="Helical" evidence="5">
    <location>
        <begin position="103"/>
        <end position="125"/>
    </location>
</feature>
<dbReference type="InterPro" id="IPR036259">
    <property type="entry name" value="MFS_trans_sf"/>
</dbReference>
<feature type="domain" description="Major facilitator superfamily (MFS) profile" evidence="6">
    <location>
        <begin position="12"/>
        <end position="501"/>
    </location>
</feature>
<feature type="transmembrane region" description="Helical" evidence="5">
    <location>
        <begin position="299"/>
        <end position="320"/>
    </location>
</feature>
<dbReference type="InterPro" id="IPR011701">
    <property type="entry name" value="MFS"/>
</dbReference>
<feature type="transmembrane region" description="Helical" evidence="5">
    <location>
        <begin position="404"/>
        <end position="426"/>
    </location>
</feature>
<feature type="transmembrane region" description="Helical" evidence="5">
    <location>
        <begin position="478"/>
        <end position="497"/>
    </location>
</feature>
<comment type="subcellular location">
    <subcellularLocation>
        <location evidence="1">Membrane</location>
        <topology evidence="1">Multi-pass membrane protein</topology>
    </subcellularLocation>
</comment>
<feature type="transmembrane region" description="Helical" evidence="5">
    <location>
        <begin position="137"/>
        <end position="161"/>
    </location>
</feature>
<name>A0AAU9AIQ2_LYSEN</name>
<organism evidence="7 8">
    <name type="scientific">Lysobacter enzymogenes</name>
    <dbReference type="NCBI Taxonomy" id="69"/>
    <lineage>
        <taxon>Bacteria</taxon>
        <taxon>Pseudomonadati</taxon>
        <taxon>Pseudomonadota</taxon>
        <taxon>Gammaproteobacteria</taxon>
        <taxon>Lysobacterales</taxon>
        <taxon>Lysobacteraceae</taxon>
        <taxon>Lysobacter</taxon>
    </lineage>
</organism>
<dbReference type="GeneID" id="83062702"/>
<dbReference type="PANTHER" id="PTHR42718:SF49">
    <property type="entry name" value="EXPORT PROTEIN"/>
    <property type="match status" value="1"/>
</dbReference>
<dbReference type="KEGG" id="lem:LEN_0806"/>
<evidence type="ECO:0000256" key="4">
    <source>
        <dbReference type="ARBA" id="ARBA00023136"/>
    </source>
</evidence>
<sequence>MTLSVSTRNALALGAISLAALMFGLEISSVPVILPTLEKQLHGSLRDLQWVMNAYTLACTTVLMAAGTFADRYGRRRVFVISTLAFGLTSLLCGLAPNMPVLIAGRFLQGLAGGAMLTSQFAILSHQFREGRERSRAFAVFGIVFGFGLGFGPIIGGGIVALSSWPWVFLVHAPLAALTWAMVALGAQESREAQNHPLDVAGLATLSLAVLGLTFYITQAPETGYGDAPLLAVLAAAVLSLIAFVRVERRRAHPMFDFGVFRIRAFSGAIMGSIGMNFSFWPLMIYLPIYFQSALGYDAVRAGTALLAYTVPTLAMPPLAERWAQRYGAGRIIPLGLALIGVGFLAMYTGSLPEAASWKTILPGAVLSGVGLGLTNTLVSNTTTGSVPASRTGMASGIDMSARLITLAINIALMGLILIAGIAAHLRSAVGATLDDATLRTLAARIAVGDLDAAQRLGLGADGGAAAHQALVHGFAWLWWYGGAGVVVLAALSWRLFAAQRLAHARGEAAQANSALPACH</sequence>
<dbReference type="SUPFAM" id="SSF103473">
    <property type="entry name" value="MFS general substrate transporter"/>
    <property type="match status" value="1"/>
</dbReference>
<evidence type="ECO:0000259" key="6">
    <source>
        <dbReference type="PROSITE" id="PS50850"/>
    </source>
</evidence>
<dbReference type="AlphaFoldDB" id="A0AAU9AIQ2"/>
<dbReference type="Pfam" id="PF07690">
    <property type="entry name" value="MFS_1"/>
    <property type="match status" value="1"/>
</dbReference>
<keyword evidence="4 5" id="KW-0472">Membrane</keyword>
<proteinExistence type="predicted"/>
<feature type="transmembrane region" description="Helical" evidence="5">
    <location>
        <begin position="53"/>
        <end position="71"/>
    </location>
</feature>
<feature type="transmembrane region" description="Helical" evidence="5">
    <location>
        <begin position="361"/>
        <end position="383"/>
    </location>
</feature>
<dbReference type="InterPro" id="IPR020846">
    <property type="entry name" value="MFS_dom"/>
</dbReference>
<dbReference type="RefSeq" id="WP_096376744.1">
    <property type="nucleotide sequence ID" value="NZ_AP014940.1"/>
</dbReference>
<feature type="transmembrane region" description="Helical" evidence="5">
    <location>
        <begin position="198"/>
        <end position="217"/>
    </location>
</feature>
<dbReference type="CDD" id="cd17321">
    <property type="entry name" value="MFS_MMR_MDR_like"/>
    <property type="match status" value="1"/>
</dbReference>
<accession>A0AAU9AIQ2</accession>
<feature type="transmembrane region" description="Helical" evidence="5">
    <location>
        <begin position="268"/>
        <end position="287"/>
    </location>
</feature>
<dbReference type="GO" id="GO:0016020">
    <property type="term" value="C:membrane"/>
    <property type="evidence" value="ECO:0007669"/>
    <property type="project" value="UniProtKB-SubCell"/>
</dbReference>
<dbReference type="PANTHER" id="PTHR42718">
    <property type="entry name" value="MAJOR FACILITATOR SUPERFAMILY MULTIDRUG TRANSPORTER MFSC"/>
    <property type="match status" value="1"/>
</dbReference>
<dbReference type="PROSITE" id="PS50850">
    <property type="entry name" value="MFS"/>
    <property type="match status" value="1"/>
</dbReference>
<dbReference type="Gene3D" id="1.20.1720.10">
    <property type="entry name" value="Multidrug resistance protein D"/>
    <property type="match status" value="1"/>
</dbReference>
<dbReference type="Proteomes" id="UP000218824">
    <property type="component" value="Chromosome"/>
</dbReference>
<evidence type="ECO:0000256" key="3">
    <source>
        <dbReference type="ARBA" id="ARBA00022989"/>
    </source>
</evidence>
<keyword evidence="2 5" id="KW-0812">Transmembrane</keyword>